<dbReference type="Proteomes" id="UP001172680">
    <property type="component" value="Unassembled WGS sequence"/>
</dbReference>
<evidence type="ECO:0000313" key="1">
    <source>
        <dbReference type="EMBL" id="KAJ9647355.1"/>
    </source>
</evidence>
<protein>
    <submittedName>
        <fullName evidence="1">tRNA (Guanine(9)-N(1))-methyltransferase</fullName>
        <ecNumber evidence="1">2.1.1.221</ecNumber>
    </submittedName>
</protein>
<reference evidence="1" key="1">
    <citation type="submission" date="2022-10" db="EMBL/GenBank/DDBJ databases">
        <title>Culturing micro-colonial fungi from biological soil crusts in the Mojave desert and describing Neophaeococcomyces mojavensis, and introducing the new genera and species Taxawa tesnikishii.</title>
        <authorList>
            <person name="Kurbessoian T."/>
            <person name="Stajich J.E."/>
        </authorList>
    </citation>
    <scope>NUCLEOTIDE SEQUENCE</scope>
    <source>
        <strain evidence="1">JES_115</strain>
    </source>
</reference>
<gene>
    <name evidence="1" type="primary">TRM10</name>
    <name evidence="1" type="ORF">H2199_002344</name>
</gene>
<dbReference type="EMBL" id="JAPDRP010000005">
    <property type="protein sequence ID" value="KAJ9647355.1"/>
    <property type="molecule type" value="Genomic_DNA"/>
</dbReference>
<name>A0ACC2ZIH6_9PEZI</name>
<evidence type="ECO:0000313" key="2">
    <source>
        <dbReference type="Proteomes" id="UP001172680"/>
    </source>
</evidence>
<comment type="caution">
    <text evidence="1">The sequence shown here is derived from an EMBL/GenBank/DDBJ whole genome shotgun (WGS) entry which is preliminary data.</text>
</comment>
<keyword evidence="1" id="KW-0808">Transferase</keyword>
<keyword evidence="2" id="KW-1185">Reference proteome</keyword>
<sequence>MEAEERPTKLQKLHHDSESEQATFAPPEQPANGIHKDEMDEQPAPQPRQAAEEPAIPSASDTKLPNPDHEPPKLSKNQAKKLRRQREWDAGRDARKAKRKEQIKAKKERKRAAIASDAANGTSTASTKYKIKGQYHHAQQLPITFVFDCDFDDLMYDKELKSLASQLTRSYSDNKNARLRAHLAVASFGGRLKERFETVLARHHESWKRVRWFEEDFAEVAERAKEWMRGPGGGKLAGALVGRAGEQRAPTAADAEEKSGDVVNGEKLEDVLTALGTESDPEADPEADSNARKVENEGEIIYLSSESENTLTELKPYSTYIIGGLVDHNRHKGICYRRATDKGIKTAKLPIGELLQMDSRKVLATNHVCEIMLQWLELGNWGEAFMKVIPKRKKGALKGNKDTSTEKETEAVDESNGDVQEMSDEGVKATETKTAMMAVLLWPPKRSRRQQMRIWDDRAVRCPRPCVIEFPFMARKSDYVSSLTQRS</sequence>
<organism evidence="1 2">
    <name type="scientific">Coniosporium tulheliwenetii</name>
    <dbReference type="NCBI Taxonomy" id="3383036"/>
    <lineage>
        <taxon>Eukaryota</taxon>
        <taxon>Fungi</taxon>
        <taxon>Dikarya</taxon>
        <taxon>Ascomycota</taxon>
        <taxon>Pezizomycotina</taxon>
        <taxon>Dothideomycetes</taxon>
        <taxon>Dothideomycetes incertae sedis</taxon>
        <taxon>Coniosporium</taxon>
    </lineage>
</organism>
<keyword evidence="1" id="KW-0489">Methyltransferase</keyword>
<proteinExistence type="predicted"/>
<dbReference type="EC" id="2.1.1.221" evidence="1"/>
<accession>A0ACC2ZIH6</accession>